<dbReference type="NCBIfam" id="TIGR02591">
    <property type="entry name" value="cas_Csh1"/>
    <property type="match status" value="1"/>
</dbReference>
<dbReference type="InterPro" id="IPR013389">
    <property type="entry name" value="CRISPR-assoc_prot_Cas8b"/>
</dbReference>
<organism evidence="1 2">
    <name type="scientific">Methanococcus aeolicus (strain ATCC BAA-1280 / DSM 17508 / OCM 812 / Nankai-3)</name>
    <dbReference type="NCBI Taxonomy" id="419665"/>
    <lineage>
        <taxon>Archaea</taxon>
        <taxon>Methanobacteriati</taxon>
        <taxon>Methanobacteriota</taxon>
        <taxon>Methanomada group</taxon>
        <taxon>Methanococci</taxon>
        <taxon>Methanococcales</taxon>
        <taxon>Methanococcaceae</taxon>
        <taxon>Methanococcus</taxon>
    </lineage>
</organism>
<evidence type="ECO:0000313" key="1">
    <source>
        <dbReference type="EMBL" id="ABR56650.1"/>
    </source>
</evidence>
<dbReference type="eggNOG" id="arCOG05124">
    <property type="taxonomic scope" value="Archaea"/>
</dbReference>
<dbReference type="OrthoDB" id="131869at2157"/>
<reference evidence="1" key="1">
    <citation type="submission" date="2007-06" db="EMBL/GenBank/DDBJ databases">
        <title>Complete sequence of Methanococcus aeolicus Nankai-3.</title>
        <authorList>
            <consortium name="US DOE Joint Genome Institute"/>
            <person name="Copeland A."/>
            <person name="Lucas S."/>
            <person name="Lapidus A."/>
            <person name="Barry K."/>
            <person name="Glavina del Rio T."/>
            <person name="Dalin E."/>
            <person name="Tice H."/>
            <person name="Pitluck S."/>
            <person name="Chain P."/>
            <person name="Malfatti S."/>
            <person name="Shin M."/>
            <person name="Vergez L."/>
            <person name="Schmutz J."/>
            <person name="Larimer F."/>
            <person name="Land M."/>
            <person name="Hauser L."/>
            <person name="Kyrpides N."/>
            <person name="Lykidis A."/>
            <person name="Sieprawska-Lupa M."/>
            <person name="Whitman W.B."/>
            <person name="Richardson P."/>
        </authorList>
    </citation>
    <scope>NUCLEOTIDE SEQUENCE [LARGE SCALE GENOMIC DNA]</scope>
    <source>
        <strain evidence="1">Nankai-3</strain>
    </source>
</reference>
<dbReference type="NCBIfam" id="TIGR02556">
    <property type="entry name" value="cas_TM1802"/>
    <property type="match status" value="1"/>
</dbReference>
<dbReference type="InterPro" id="IPR013420">
    <property type="entry name" value="CRISPR-assoc_prot_Cas8b/Csh1_C"/>
</dbReference>
<dbReference type="STRING" id="419665.Maeo_1073"/>
<keyword evidence="2" id="KW-1185">Reference proteome</keyword>
<dbReference type="EMBL" id="CP000743">
    <property type="protein sequence ID" value="ABR56650.1"/>
    <property type="molecule type" value="Genomic_DNA"/>
</dbReference>
<name>A6UVX8_META3</name>
<evidence type="ECO:0000313" key="2">
    <source>
        <dbReference type="Proteomes" id="UP000001106"/>
    </source>
</evidence>
<dbReference type="KEGG" id="mae:Maeo_1073"/>
<accession>A6UVX8</accession>
<protein>
    <submittedName>
        <fullName evidence="1">CRISPR-associated protein, TM1802 family</fullName>
    </submittedName>
</protein>
<dbReference type="RefSeq" id="WP_011973782.1">
    <property type="nucleotide sequence ID" value="NC_009635.1"/>
</dbReference>
<dbReference type="CDD" id="cd09730">
    <property type="entry name" value="Cas8a1_I-A"/>
    <property type="match status" value="1"/>
</dbReference>
<dbReference type="HOGENOM" id="CLU_475498_0_0_2"/>
<dbReference type="GeneID" id="5326379"/>
<dbReference type="Proteomes" id="UP000001106">
    <property type="component" value="Chromosome"/>
</dbReference>
<dbReference type="Pfam" id="PF09484">
    <property type="entry name" value="Cas_TM1802"/>
    <property type="match status" value="1"/>
</dbReference>
<proteinExistence type="predicted"/>
<gene>
    <name evidence="1" type="ordered locus">Maeo_1073</name>
</gene>
<dbReference type="AlphaFoldDB" id="A6UVX8"/>
<sequence length="617" mass="71965">MLSSVAQIGNYIIKNEGKDLNNPLSILVENPNVKGNYKDILKITFDYNTMNYLGVNIDEFDKSKILKLMYKAGAPNGADFSPTSKITESEKTLKKKIIKAVSETINHKNCKESNLLKKLEKSLKDNEDKILSDIIDKKGKDGTILTITFKDGENEYFVGDIEEFRNYFIYKATMDYYYIKTGKITSRSSGVCSICNKENEVYGLFRKFGFYSVDKIGNVSGFNPNEAWKTFPICLKCALAVEEGKKYLDENLRDRFYGTEFYMIPKVLFEGDLERVLERYKELSSKENKINGKYSKEEKRLFSVLKNNDIYCYTTFMFFNEGNDFKVLQMIEDVLPSRFSILYKAMEKTENIPLFKNYKVNVNLKKLNKNQRDYFVSIFKNSEDLEELRFLLGYIKEFVDNDNEIFLKLINSIFSNEKIDYHYIINQFISKIRREFKNSESISLSTYKSFMIIYFLINTNLLNIDLKPRGDIILEKSSYDYSEIDKFFEDYEEFFNSEDKKAVFLTGVLVNKLLNLQAHKRQSKPFLAKLQGLKLDKSKVENIFKEASQKLMEYGQEDGINYYSPLKKEIALKYINSGSNWNLSNNEISYIFSLGMSLSSVFDNLKNNKNNEGEKNE</sequence>